<dbReference type="FunFam" id="3.30.559.10:FF:000007">
    <property type="entry name" value="Dihydrolipoamide acetyltransferase component of pyruvate dehydrogenase complex"/>
    <property type="match status" value="1"/>
</dbReference>
<comment type="cofactor">
    <cofactor evidence="1 6">
        <name>(R)-lipoate</name>
        <dbReference type="ChEBI" id="CHEBI:83088"/>
    </cofactor>
</comment>
<dbReference type="EC" id="2.3.1.-" evidence="6"/>
<dbReference type="Pfam" id="PF00364">
    <property type="entry name" value="Biotin_lipoyl"/>
    <property type="match status" value="1"/>
</dbReference>
<feature type="domain" description="Lipoyl-binding" evidence="7">
    <location>
        <begin position="2"/>
        <end position="77"/>
    </location>
</feature>
<protein>
    <recommendedName>
        <fullName evidence="6">Dihydrolipoamide acetyltransferase component of pyruvate dehydrogenase complex</fullName>
        <ecNumber evidence="6">2.3.1.-</ecNumber>
    </recommendedName>
</protein>
<evidence type="ECO:0000256" key="5">
    <source>
        <dbReference type="ARBA" id="ARBA00023315"/>
    </source>
</evidence>
<evidence type="ECO:0000256" key="6">
    <source>
        <dbReference type="RuleBase" id="RU003423"/>
    </source>
</evidence>
<dbReference type="PANTHER" id="PTHR43178:SF5">
    <property type="entry name" value="LIPOAMIDE ACYLTRANSFERASE COMPONENT OF BRANCHED-CHAIN ALPHA-KETO ACID DEHYDROGENASE COMPLEX, MITOCHONDRIAL"/>
    <property type="match status" value="1"/>
</dbReference>
<dbReference type="Gene3D" id="4.10.320.10">
    <property type="entry name" value="E3-binding domain"/>
    <property type="match status" value="2"/>
</dbReference>
<dbReference type="OrthoDB" id="9805770at2"/>
<evidence type="ECO:0000259" key="7">
    <source>
        <dbReference type="PROSITE" id="PS50968"/>
    </source>
</evidence>
<keyword evidence="10" id="KW-1185">Reference proteome</keyword>
<dbReference type="Proteomes" id="UP000184052">
    <property type="component" value="Unassembled WGS sequence"/>
</dbReference>
<dbReference type="RefSeq" id="WP_073045713.1">
    <property type="nucleotide sequence ID" value="NZ_FQZL01000004.1"/>
</dbReference>
<dbReference type="InterPro" id="IPR023213">
    <property type="entry name" value="CAT-like_dom_sf"/>
</dbReference>
<dbReference type="InterPro" id="IPR011053">
    <property type="entry name" value="Single_hybrid_motif"/>
</dbReference>
<keyword evidence="3 6" id="KW-0808">Transferase</keyword>
<keyword evidence="5 6" id="KW-0012">Acyltransferase</keyword>
<comment type="similarity">
    <text evidence="2 6">Belongs to the 2-oxoacid dehydrogenase family.</text>
</comment>
<proteinExistence type="inferred from homology"/>
<dbReference type="GO" id="GO:0031405">
    <property type="term" value="F:lipoic acid binding"/>
    <property type="evidence" value="ECO:0007669"/>
    <property type="project" value="TreeGrafter"/>
</dbReference>
<dbReference type="CDD" id="cd06849">
    <property type="entry name" value="lipoyl_domain"/>
    <property type="match status" value="1"/>
</dbReference>
<dbReference type="PROSITE" id="PS51826">
    <property type="entry name" value="PSBD"/>
    <property type="match status" value="2"/>
</dbReference>
<dbReference type="InterPro" id="IPR001078">
    <property type="entry name" value="2-oxoacid_DH_actylTfrase"/>
</dbReference>
<feature type="domain" description="Peripheral subunit-binding (PSBD)" evidence="8">
    <location>
        <begin position="119"/>
        <end position="156"/>
    </location>
</feature>
<dbReference type="InterPro" id="IPR050743">
    <property type="entry name" value="2-oxoacid_DH_E2_comp"/>
</dbReference>
<name>A0A1M6ANI8_9FIRM</name>
<dbReference type="InterPro" id="IPR036625">
    <property type="entry name" value="E3-bd_dom_sf"/>
</dbReference>
<evidence type="ECO:0000259" key="8">
    <source>
        <dbReference type="PROSITE" id="PS51826"/>
    </source>
</evidence>
<dbReference type="Gene3D" id="3.30.559.10">
    <property type="entry name" value="Chloramphenicol acetyltransferase-like domain"/>
    <property type="match status" value="1"/>
</dbReference>
<reference evidence="9 10" key="1">
    <citation type="submission" date="2016-11" db="EMBL/GenBank/DDBJ databases">
        <authorList>
            <person name="Jaros S."/>
            <person name="Januszkiewicz K."/>
            <person name="Wedrychowicz H."/>
        </authorList>
    </citation>
    <scope>NUCLEOTIDE SEQUENCE [LARGE SCALE GENOMIC DNA]</scope>
    <source>
        <strain evidence="9 10">DSM 17477</strain>
    </source>
</reference>
<dbReference type="Pfam" id="PF02817">
    <property type="entry name" value="E3_binding"/>
    <property type="match status" value="2"/>
</dbReference>
<dbReference type="EMBL" id="FQZL01000004">
    <property type="protein sequence ID" value="SHI38074.1"/>
    <property type="molecule type" value="Genomic_DNA"/>
</dbReference>
<dbReference type="SUPFAM" id="SSF47005">
    <property type="entry name" value="Peripheral subunit-binding domain of 2-oxo acid dehydrogenase complex"/>
    <property type="match status" value="2"/>
</dbReference>
<dbReference type="Pfam" id="PF00198">
    <property type="entry name" value="2-oxoacid_dh"/>
    <property type="match status" value="1"/>
</dbReference>
<dbReference type="InterPro" id="IPR004167">
    <property type="entry name" value="PSBD"/>
</dbReference>
<organism evidence="9 10">
    <name type="scientific">Dethiosulfatibacter aminovorans DSM 17477</name>
    <dbReference type="NCBI Taxonomy" id="1121476"/>
    <lineage>
        <taxon>Bacteria</taxon>
        <taxon>Bacillati</taxon>
        <taxon>Bacillota</taxon>
        <taxon>Tissierellia</taxon>
        <taxon>Dethiosulfatibacter</taxon>
    </lineage>
</organism>
<evidence type="ECO:0000256" key="2">
    <source>
        <dbReference type="ARBA" id="ARBA00007317"/>
    </source>
</evidence>
<keyword evidence="4 6" id="KW-0450">Lipoyl</keyword>
<feature type="domain" description="Peripheral subunit-binding (PSBD)" evidence="8">
    <location>
        <begin position="163"/>
        <end position="197"/>
    </location>
</feature>
<dbReference type="SUPFAM" id="SSF52777">
    <property type="entry name" value="CoA-dependent acyltransferases"/>
    <property type="match status" value="1"/>
</dbReference>
<sequence length="431" mass="46834">MADIIVMPKLGLTMKEGKIGKWLKNEGDFINKGDALLEVTTDKLANEIESNYSGYVRKIVAQEGDSVACLLPIAVIGDQDEDISSVLGDEVAEKPLEEKKVIVLEKKAGEPVKAGGRIKASPAARKRAKELGVSLEDVAGGGHQGRIGVEDVEKYLENRDKVKASPTAKKLASSLNVDIGDIDKDGRIMKQDVVDYSTAQGLAARANPQEERAPMSQMRKVIAERMSQSWDVSPAVTYDMKVEMTELLKLKNRLKETQKLTITDLLVKISSSVLLEFPLVNSTIDGDEIITRNYANIGVAVAIDEGLVVPVVKYANVKGLKEISAEVRKLASKAKSNNLSSDDMQGGTFTVTNLGMFGMNAFSPIINQPEVAILGVNAIEDVLFMENGQVKSKPLMTLSLTADHRAVDGAVAANFLKRFKTYIECPEILML</sequence>
<dbReference type="GO" id="GO:0016407">
    <property type="term" value="F:acetyltransferase activity"/>
    <property type="evidence" value="ECO:0007669"/>
    <property type="project" value="TreeGrafter"/>
</dbReference>
<dbReference type="AlphaFoldDB" id="A0A1M6ANI8"/>
<evidence type="ECO:0000313" key="9">
    <source>
        <dbReference type="EMBL" id="SHI38074.1"/>
    </source>
</evidence>
<evidence type="ECO:0000313" key="10">
    <source>
        <dbReference type="Proteomes" id="UP000184052"/>
    </source>
</evidence>
<dbReference type="PROSITE" id="PS50968">
    <property type="entry name" value="BIOTINYL_LIPOYL"/>
    <property type="match status" value="1"/>
</dbReference>
<dbReference type="GO" id="GO:0005737">
    <property type="term" value="C:cytoplasm"/>
    <property type="evidence" value="ECO:0007669"/>
    <property type="project" value="TreeGrafter"/>
</dbReference>
<evidence type="ECO:0000256" key="1">
    <source>
        <dbReference type="ARBA" id="ARBA00001938"/>
    </source>
</evidence>
<evidence type="ECO:0000256" key="4">
    <source>
        <dbReference type="ARBA" id="ARBA00022823"/>
    </source>
</evidence>
<dbReference type="PANTHER" id="PTHR43178">
    <property type="entry name" value="DIHYDROLIPOAMIDE ACETYLTRANSFERASE COMPONENT OF PYRUVATE DEHYDROGENASE COMPLEX"/>
    <property type="match status" value="1"/>
</dbReference>
<dbReference type="InterPro" id="IPR000089">
    <property type="entry name" value="Biotin_lipoyl"/>
</dbReference>
<accession>A0A1M6ANI8</accession>
<dbReference type="SUPFAM" id="SSF51230">
    <property type="entry name" value="Single hybrid motif"/>
    <property type="match status" value="1"/>
</dbReference>
<dbReference type="STRING" id="1121476.SAMN02745751_00191"/>
<keyword evidence="9" id="KW-0670">Pyruvate</keyword>
<gene>
    <name evidence="9" type="ORF">SAMN02745751_00191</name>
</gene>
<dbReference type="Gene3D" id="2.40.50.100">
    <property type="match status" value="1"/>
</dbReference>
<evidence type="ECO:0000256" key="3">
    <source>
        <dbReference type="ARBA" id="ARBA00022679"/>
    </source>
</evidence>